<sequence>MAIAGECTDQIKALQQSAAMTDAKNKPGNQSTPTDTGSAKTEGTASVGADKGAGEQPKTSEAAPIGAAGGGTKSASEQILKATAHDQRGEEAMCMEAIQAAKKLLDT</sequence>
<dbReference type="EMBL" id="CP081869">
    <property type="protein sequence ID" value="QZN99078.1"/>
    <property type="molecule type" value="Genomic_DNA"/>
</dbReference>
<evidence type="ECO:0000313" key="2">
    <source>
        <dbReference type="EMBL" id="QZN99078.1"/>
    </source>
</evidence>
<protein>
    <submittedName>
        <fullName evidence="2">Uncharacterized protein</fullName>
    </submittedName>
</protein>
<dbReference type="AlphaFoldDB" id="A0A9E6R931"/>
<organism evidence="2 3">
    <name type="scientific">Chenggangzhangella methanolivorans</name>
    <dbReference type="NCBI Taxonomy" id="1437009"/>
    <lineage>
        <taxon>Bacteria</taxon>
        <taxon>Pseudomonadati</taxon>
        <taxon>Pseudomonadota</taxon>
        <taxon>Alphaproteobacteria</taxon>
        <taxon>Hyphomicrobiales</taxon>
        <taxon>Methylopilaceae</taxon>
        <taxon>Chenggangzhangella</taxon>
    </lineage>
</organism>
<evidence type="ECO:0000313" key="3">
    <source>
        <dbReference type="Proteomes" id="UP000825701"/>
    </source>
</evidence>
<proteinExistence type="predicted"/>
<gene>
    <name evidence="2" type="ORF">K6K41_19820</name>
</gene>
<reference evidence="2" key="1">
    <citation type="submission" date="2021-08" db="EMBL/GenBank/DDBJ databases">
        <authorList>
            <person name="Zhang H."/>
            <person name="Xu M."/>
            <person name="Yu Z."/>
            <person name="Yang L."/>
            <person name="Cai Y."/>
        </authorList>
    </citation>
    <scope>NUCLEOTIDE SEQUENCE</scope>
    <source>
        <strain evidence="2">CHL1</strain>
    </source>
</reference>
<accession>A0A9E6R931</accession>
<dbReference type="Proteomes" id="UP000825701">
    <property type="component" value="Chromosome"/>
</dbReference>
<dbReference type="KEGG" id="cmet:K6K41_19820"/>
<feature type="region of interest" description="Disordered" evidence="1">
    <location>
        <begin position="17"/>
        <end position="77"/>
    </location>
</feature>
<dbReference type="RefSeq" id="WP_261402110.1">
    <property type="nucleotide sequence ID" value="NZ_CP081869.1"/>
</dbReference>
<keyword evidence="3" id="KW-1185">Reference proteome</keyword>
<feature type="compositionally biased region" description="Polar residues" evidence="1">
    <location>
        <begin position="27"/>
        <end position="44"/>
    </location>
</feature>
<name>A0A9E6R931_9HYPH</name>
<evidence type="ECO:0000256" key="1">
    <source>
        <dbReference type="SAM" id="MobiDB-lite"/>
    </source>
</evidence>